<dbReference type="EMBL" id="MTBO01000015">
    <property type="protein sequence ID" value="OSI16557.1"/>
    <property type="molecule type" value="Genomic_DNA"/>
</dbReference>
<dbReference type="InterPro" id="IPR036388">
    <property type="entry name" value="WH-like_DNA-bd_sf"/>
</dbReference>
<dbReference type="Pfam" id="PF13518">
    <property type="entry name" value="HTH_28"/>
    <property type="match status" value="2"/>
</dbReference>
<dbReference type="InterPro" id="IPR052057">
    <property type="entry name" value="IS150/IS1296_orfA-like"/>
</dbReference>
<dbReference type="PANTHER" id="PTHR33795:SF1">
    <property type="entry name" value="INSERTION ELEMENT IS150 PROTEIN INSJ"/>
    <property type="match status" value="1"/>
</dbReference>
<name>A0A1X3DAL6_9NEIS</name>
<accession>A0A1X3DAL6</accession>
<feature type="region of interest" description="Disordered" evidence="2">
    <location>
        <begin position="106"/>
        <end position="135"/>
    </location>
</feature>
<dbReference type="AlphaFoldDB" id="A0A1X3DAL6"/>
<dbReference type="SUPFAM" id="SSF48295">
    <property type="entry name" value="TrpR-like"/>
    <property type="match status" value="1"/>
</dbReference>
<dbReference type="Gene3D" id="1.10.10.10">
    <property type="entry name" value="Winged helix-like DNA-binding domain superfamily/Winged helix DNA-binding domain"/>
    <property type="match status" value="2"/>
</dbReference>
<feature type="compositionally biased region" description="Basic and acidic residues" evidence="2">
    <location>
        <begin position="126"/>
        <end position="135"/>
    </location>
</feature>
<gene>
    <name evidence="4" type="ORF">BWD09_07085</name>
</gene>
<dbReference type="GO" id="GO:0043565">
    <property type="term" value="F:sequence-specific DNA binding"/>
    <property type="evidence" value="ECO:0007669"/>
    <property type="project" value="InterPro"/>
</dbReference>
<sequence length="176" mass="20545">MAKYPNEFKLKVVKYHLQGHGVKQTAKVFSLNHATVRKWASRYILHGEEGINRRTGTTAYSLDFKLNAIRMVMHEGLSQKETCARLNLPTDSILAQWLHRYRQHGIDGLRPKQKGRKSVKQPEQPETAKKADHLKTKEEMMEELLYLRAEMAVLKKLDALIREKEVRQKERKPSQD</sequence>
<dbReference type="InterPro" id="IPR055247">
    <property type="entry name" value="InsJ-like_HTH"/>
</dbReference>
<organism evidence="4 5">
    <name type="scientific">Neisseria dentiae</name>
    <dbReference type="NCBI Taxonomy" id="194197"/>
    <lineage>
        <taxon>Bacteria</taxon>
        <taxon>Pseudomonadati</taxon>
        <taxon>Pseudomonadota</taxon>
        <taxon>Betaproteobacteria</taxon>
        <taxon>Neisseriales</taxon>
        <taxon>Neisseriaceae</taxon>
        <taxon>Neisseria</taxon>
    </lineage>
</organism>
<evidence type="ECO:0000259" key="3">
    <source>
        <dbReference type="Pfam" id="PF13518"/>
    </source>
</evidence>
<dbReference type="Proteomes" id="UP000193118">
    <property type="component" value="Unassembled WGS sequence"/>
</dbReference>
<feature type="domain" description="Insertion element IS150 protein InsJ-like helix-turn-helix" evidence="3">
    <location>
        <begin position="8"/>
        <end position="54"/>
    </location>
</feature>
<evidence type="ECO:0000313" key="4">
    <source>
        <dbReference type="EMBL" id="OSI16557.1"/>
    </source>
</evidence>
<evidence type="ECO:0000256" key="1">
    <source>
        <dbReference type="ARBA" id="ARBA00038232"/>
    </source>
</evidence>
<feature type="domain" description="Insertion element IS150 protein InsJ-like helix-turn-helix" evidence="3">
    <location>
        <begin position="64"/>
        <end position="117"/>
    </location>
</feature>
<comment type="similarity">
    <text evidence="1">Belongs to the IS150/IS1296 orfA family.</text>
</comment>
<dbReference type="PANTHER" id="PTHR33795">
    <property type="entry name" value="INSERTION ELEMENT IS150 PROTEIN INSJ"/>
    <property type="match status" value="1"/>
</dbReference>
<evidence type="ECO:0000256" key="2">
    <source>
        <dbReference type="SAM" id="MobiDB-lite"/>
    </source>
</evidence>
<proteinExistence type="inferred from homology"/>
<protein>
    <recommendedName>
        <fullName evidence="3">Insertion element IS150 protein InsJ-like helix-turn-helix domain-containing protein</fullName>
    </recommendedName>
</protein>
<reference evidence="5" key="1">
    <citation type="submission" date="2017-01" db="EMBL/GenBank/DDBJ databases">
        <authorList>
            <person name="Wolfgang W.J."/>
            <person name="Cole J."/>
            <person name="Wroblewski D."/>
            <person name="Mcginnis J."/>
            <person name="Musser K.A."/>
        </authorList>
    </citation>
    <scope>NUCLEOTIDE SEQUENCE [LARGE SCALE GENOMIC DNA]</scope>
    <source>
        <strain evidence="5">DSM 19151</strain>
    </source>
</reference>
<evidence type="ECO:0000313" key="5">
    <source>
        <dbReference type="Proteomes" id="UP000193118"/>
    </source>
</evidence>
<comment type="caution">
    <text evidence="4">The sequence shown here is derived from an EMBL/GenBank/DDBJ whole genome shotgun (WGS) entry which is preliminary data.</text>
</comment>
<keyword evidence="5" id="KW-1185">Reference proteome</keyword>
<dbReference type="InterPro" id="IPR010921">
    <property type="entry name" value="Trp_repressor/repl_initiator"/>
</dbReference>
<dbReference type="STRING" id="194197.BWD09_07085"/>